<keyword evidence="2" id="KW-1185">Reference proteome</keyword>
<dbReference type="EMBL" id="UIHC01000178">
    <property type="protein sequence ID" value="SUZ34155.1"/>
    <property type="molecule type" value="Genomic_DNA"/>
</dbReference>
<organism evidence="1 2">
    <name type="scientific">Roseinatronobacter ekhonensis</name>
    <dbReference type="NCBI Taxonomy" id="254356"/>
    <lineage>
        <taxon>Bacteria</taxon>
        <taxon>Pseudomonadati</taxon>
        <taxon>Pseudomonadota</taxon>
        <taxon>Alphaproteobacteria</taxon>
        <taxon>Rhodobacterales</taxon>
        <taxon>Paracoccaceae</taxon>
        <taxon>Roseinatronobacter</taxon>
    </lineage>
</organism>
<evidence type="ECO:0000313" key="1">
    <source>
        <dbReference type="EMBL" id="SUZ34155.1"/>
    </source>
</evidence>
<dbReference type="RefSeq" id="WP_147434296.1">
    <property type="nucleotide sequence ID" value="NZ_UIHC01000178.1"/>
</dbReference>
<dbReference type="AlphaFoldDB" id="A0A3B0ME36"/>
<evidence type="ECO:0000313" key="2">
    <source>
        <dbReference type="Proteomes" id="UP000272908"/>
    </source>
</evidence>
<gene>
    <name evidence="1" type="ORF">ROE7235_03938</name>
</gene>
<accession>A0A3B0ME36</accession>
<reference evidence="2" key="1">
    <citation type="submission" date="2018-08" db="EMBL/GenBank/DDBJ databases">
        <authorList>
            <person name="Rodrigo-Torres L."/>
            <person name="Arahal R. D."/>
            <person name="Lucena T."/>
        </authorList>
    </citation>
    <scope>NUCLEOTIDE SEQUENCE [LARGE SCALE GENOMIC DNA]</scope>
    <source>
        <strain evidence="2">CECT 7235</strain>
    </source>
</reference>
<name>A0A3B0ME36_9RHOB</name>
<proteinExistence type="predicted"/>
<protein>
    <submittedName>
        <fullName evidence="1">Uncharacterized protein</fullName>
    </submittedName>
</protein>
<dbReference type="Proteomes" id="UP000272908">
    <property type="component" value="Unassembled WGS sequence"/>
</dbReference>
<sequence>MWGHSRGFPLVAQTLQINTDTFHLMRRLMLRYLIAKERSRRRRMISMRRFDQCTRRIKYLKGYLSKPRAVSEKLTVTDWVDMSVTARLLEYAVTATEPYPDEPGARV</sequence>